<evidence type="ECO:0000256" key="1">
    <source>
        <dbReference type="ARBA" id="ARBA00004651"/>
    </source>
</evidence>
<dbReference type="PROSITE" id="PS50929">
    <property type="entry name" value="ABC_TM1F"/>
    <property type="match status" value="1"/>
</dbReference>
<dbReference type="GO" id="GO:0034040">
    <property type="term" value="F:ATPase-coupled lipid transmembrane transporter activity"/>
    <property type="evidence" value="ECO:0007669"/>
    <property type="project" value="TreeGrafter"/>
</dbReference>
<dbReference type="GO" id="GO:0005886">
    <property type="term" value="C:plasma membrane"/>
    <property type="evidence" value="ECO:0007669"/>
    <property type="project" value="UniProtKB-SubCell"/>
</dbReference>
<dbReference type="SUPFAM" id="SSF52540">
    <property type="entry name" value="P-loop containing nucleoside triphosphate hydrolases"/>
    <property type="match status" value="1"/>
</dbReference>
<feature type="transmembrane region" description="Helical" evidence="11">
    <location>
        <begin position="297"/>
        <end position="318"/>
    </location>
</feature>
<evidence type="ECO:0000259" key="12">
    <source>
        <dbReference type="PROSITE" id="PS50893"/>
    </source>
</evidence>
<feature type="transmembrane region" description="Helical" evidence="11">
    <location>
        <begin position="161"/>
        <end position="182"/>
    </location>
</feature>
<dbReference type="EMBL" id="CP006681">
    <property type="protein sequence ID" value="AHI53081.1"/>
    <property type="molecule type" value="Genomic_DNA"/>
</dbReference>
<dbReference type="HOGENOM" id="CLU_000604_95_3_14"/>
<feature type="transmembrane region" description="Helical" evidence="11">
    <location>
        <begin position="414"/>
        <end position="439"/>
    </location>
</feature>
<dbReference type="PROSITE" id="PS50990">
    <property type="entry name" value="PEPTIDASE_C39"/>
    <property type="match status" value="1"/>
</dbReference>
<gene>
    <name evidence="15" type="ORF">SCULI_v1c07400</name>
</gene>
<dbReference type="InterPro" id="IPR027417">
    <property type="entry name" value="P-loop_NTPase"/>
</dbReference>
<sequence length="673" mass="79855">MEYKFTKQKNKQDCGLAVSCMVINFLHNKNFLLEEIKFENAINDGEMTIYDIENLLEKYSIEFKSYMAEFSEFIHLELNFPLIVNVESEFKMSHYLVIYKKIKNKLLIADPNKNDLCWITLNEFQNIYTGYFGWAKKNKKHVFTKNSTLNSFKLMFDNLNLISLFFMLSIFANVSIIISSGFLKSYSSAIQINDQKNLNYVFLSYLIIFLLQIFLSFIINRVINLISRNLKAKLFNMYIEQLIKIDNDKFLSTSKEEWMNKSKHLNTIANYVCDIFLSIPTKFILFFVSIITVSFMALHLLFLLLIETCISFFVSYIFQYFIKERIFENENHVIEFTSNIRQLLEGHQEIKSKNLTHYIQKNIFQSFNKLNNNDIQVMMIKEHADVLLKILSRLFYVIIFYTSATLIFNKQLEFGQLLFYISISNYISNFTTSILTFILNRHEIYISFKQIKFIFKNNQEQFKQDFKQTIKSVRIKKLFVYQNDKVILNNLELNLQKNTFITGKSGVGKTTLLKLMSGLTCKYEGQIFINESDLKEINNKDYLKKIQYLGQYDFLFNGTVWQNIQMFQNDIDLDLFNQFKFLEILTNHNIALEKQIMDNGINLSKGQRQIINFIALFFTNKDTYFLDEPLSNVDWNTAHILMQMFISYKVNSLIILVDHNLGYQQYFQERIEL</sequence>
<dbReference type="PANTHER" id="PTHR24221">
    <property type="entry name" value="ATP-BINDING CASSETTE SUB-FAMILY B"/>
    <property type="match status" value="1"/>
</dbReference>
<feature type="domain" description="Peptidase C39" evidence="14">
    <location>
        <begin position="8"/>
        <end position="135"/>
    </location>
</feature>
<dbReference type="RefSeq" id="WP_025363311.1">
    <property type="nucleotide sequence ID" value="NZ_CP006681.1"/>
</dbReference>
<dbReference type="Gene3D" id="3.90.70.10">
    <property type="entry name" value="Cysteine proteinases"/>
    <property type="match status" value="1"/>
</dbReference>
<dbReference type="KEGG" id="scq:SCULI_v1c07400"/>
<dbReference type="Gene3D" id="1.20.1560.10">
    <property type="entry name" value="ABC transporter type 1, transmembrane domain"/>
    <property type="match status" value="1"/>
</dbReference>
<dbReference type="InterPro" id="IPR011527">
    <property type="entry name" value="ABC1_TM_dom"/>
</dbReference>
<feature type="domain" description="ABC transporter" evidence="12">
    <location>
        <begin position="473"/>
        <end position="673"/>
    </location>
</feature>
<protein>
    <submittedName>
        <fullName evidence="15">Bacteriocin ABC transporter</fullName>
    </submittedName>
</protein>
<evidence type="ECO:0000256" key="11">
    <source>
        <dbReference type="SAM" id="Phobius"/>
    </source>
</evidence>
<keyword evidence="5" id="KW-0378">Hydrolase</keyword>
<dbReference type="eggNOG" id="COG2274">
    <property type="taxonomic scope" value="Bacteria"/>
</dbReference>
<dbReference type="Pfam" id="PF00005">
    <property type="entry name" value="ABC_tran"/>
    <property type="match status" value="1"/>
</dbReference>
<dbReference type="PROSITE" id="PS50893">
    <property type="entry name" value="ABC_TRANSPORTER_2"/>
    <property type="match status" value="1"/>
</dbReference>
<evidence type="ECO:0000313" key="16">
    <source>
        <dbReference type="Proteomes" id="UP000019267"/>
    </source>
</evidence>
<evidence type="ECO:0000256" key="2">
    <source>
        <dbReference type="ARBA" id="ARBA00005417"/>
    </source>
</evidence>
<feature type="transmembrane region" description="Helical" evidence="11">
    <location>
        <begin position="386"/>
        <end position="408"/>
    </location>
</feature>
<evidence type="ECO:0000256" key="7">
    <source>
        <dbReference type="ARBA" id="ARBA00022927"/>
    </source>
</evidence>
<dbReference type="Pfam" id="PF00664">
    <property type="entry name" value="ABC_membrane"/>
    <property type="match status" value="1"/>
</dbReference>
<keyword evidence="10" id="KW-0080">Bacteriocin transport</keyword>
<organism evidence="15 16">
    <name type="scientific">Spiroplasma culicicola AES-1</name>
    <dbReference type="NCBI Taxonomy" id="1276246"/>
    <lineage>
        <taxon>Bacteria</taxon>
        <taxon>Bacillati</taxon>
        <taxon>Mycoplasmatota</taxon>
        <taxon>Mollicutes</taxon>
        <taxon>Entomoplasmatales</taxon>
        <taxon>Spiroplasmataceae</taxon>
        <taxon>Spiroplasma</taxon>
    </lineage>
</organism>
<evidence type="ECO:0000259" key="14">
    <source>
        <dbReference type="PROSITE" id="PS50990"/>
    </source>
</evidence>
<evidence type="ECO:0000256" key="5">
    <source>
        <dbReference type="ARBA" id="ARBA00022807"/>
    </source>
</evidence>
<keyword evidence="9 11" id="KW-0472">Membrane</keyword>
<evidence type="ECO:0000256" key="6">
    <source>
        <dbReference type="ARBA" id="ARBA00022840"/>
    </source>
</evidence>
<dbReference type="PANTHER" id="PTHR24221:SF654">
    <property type="entry name" value="ATP-BINDING CASSETTE SUB-FAMILY B MEMBER 6"/>
    <property type="match status" value="1"/>
</dbReference>
<dbReference type="AlphaFoldDB" id="W6A7W3"/>
<feature type="domain" description="ABC transmembrane type-1" evidence="13">
    <location>
        <begin position="164"/>
        <end position="438"/>
    </location>
</feature>
<proteinExistence type="inferred from homology"/>
<feature type="transmembrane region" description="Helical" evidence="11">
    <location>
        <begin position="268"/>
        <end position="291"/>
    </location>
</feature>
<accession>W6A7W3</accession>
<dbReference type="InterPro" id="IPR003593">
    <property type="entry name" value="AAA+_ATPase"/>
</dbReference>
<dbReference type="GO" id="GO:0015031">
    <property type="term" value="P:protein transport"/>
    <property type="evidence" value="ECO:0007669"/>
    <property type="project" value="UniProtKB-KW"/>
</dbReference>
<evidence type="ECO:0000256" key="4">
    <source>
        <dbReference type="ARBA" id="ARBA00022741"/>
    </source>
</evidence>
<keyword evidence="4" id="KW-0547">Nucleotide-binding</keyword>
<dbReference type="Proteomes" id="UP000019267">
    <property type="component" value="Chromosome"/>
</dbReference>
<keyword evidence="3 11" id="KW-0812">Transmembrane</keyword>
<name>W6A7W3_9MOLU</name>
<comment type="subcellular location">
    <subcellularLocation>
        <location evidence="1">Cell membrane</location>
        <topology evidence="1">Multi-pass membrane protein</topology>
    </subcellularLocation>
</comment>
<dbReference type="GO" id="GO:0043213">
    <property type="term" value="P:bacteriocin transport"/>
    <property type="evidence" value="ECO:0007669"/>
    <property type="project" value="UniProtKB-KW"/>
</dbReference>
<comment type="similarity">
    <text evidence="2">Belongs to the ABC transporter superfamily.</text>
</comment>
<evidence type="ECO:0000256" key="3">
    <source>
        <dbReference type="ARBA" id="ARBA00022692"/>
    </source>
</evidence>
<keyword evidence="6" id="KW-0067">ATP-binding</keyword>
<evidence type="ECO:0000259" key="13">
    <source>
        <dbReference type="PROSITE" id="PS50929"/>
    </source>
</evidence>
<keyword evidence="5" id="KW-0645">Protease</keyword>
<dbReference type="InterPro" id="IPR005074">
    <property type="entry name" value="Peptidase_C39"/>
</dbReference>
<dbReference type="InterPro" id="IPR003439">
    <property type="entry name" value="ABC_transporter-like_ATP-bd"/>
</dbReference>
<dbReference type="SUPFAM" id="SSF90123">
    <property type="entry name" value="ABC transporter transmembrane region"/>
    <property type="match status" value="1"/>
</dbReference>
<reference evidence="15 16" key="1">
    <citation type="journal article" date="2014" name="Genome Biol. Evol.">
        <title>Molecular evolution of the substrate utilization strategies and putative virulence factors in mosquito-associated Spiroplasma species.</title>
        <authorList>
            <person name="Chang T.H."/>
            <person name="Lo W.S."/>
            <person name="Ku C."/>
            <person name="Chen L.L."/>
            <person name="Kuo C.H."/>
        </authorList>
    </citation>
    <scope>NUCLEOTIDE SEQUENCE [LARGE SCALE GENOMIC DNA]</scope>
    <source>
        <strain evidence="15">AES-1</strain>
    </source>
</reference>
<dbReference type="OrthoDB" id="403954at2"/>
<evidence type="ECO:0000256" key="9">
    <source>
        <dbReference type="ARBA" id="ARBA00023136"/>
    </source>
</evidence>
<dbReference type="Gene3D" id="3.40.50.300">
    <property type="entry name" value="P-loop containing nucleotide triphosphate hydrolases"/>
    <property type="match status" value="1"/>
</dbReference>
<dbReference type="InterPro" id="IPR039421">
    <property type="entry name" value="Type_1_exporter"/>
</dbReference>
<keyword evidence="7" id="KW-0653">Protein transport</keyword>
<dbReference type="GO" id="GO:0140359">
    <property type="term" value="F:ABC-type transporter activity"/>
    <property type="evidence" value="ECO:0007669"/>
    <property type="project" value="InterPro"/>
</dbReference>
<evidence type="ECO:0000256" key="10">
    <source>
        <dbReference type="ARBA" id="ARBA00043264"/>
    </source>
</evidence>
<dbReference type="GO" id="GO:0006508">
    <property type="term" value="P:proteolysis"/>
    <property type="evidence" value="ECO:0007669"/>
    <property type="project" value="InterPro"/>
</dbReference>
<feature type="transmembrane region" description="Helical" evidence="11">
    <location>
        <begin position="202"/>
        <end position="223"/>
    </location>
</feature>
<dbReference type="GO" id="GO:0016887">
    <property type="term" value="F:ATP hydrolysis activity"/>
    <property type="evidence" value="ECO:0007669"/>
    <property type="project" value="InterPro"/>
</dbReference>
<dbReference type="MEROPS" id="C39.A03"/>
<dbReference type="PATRIC" id="fig|1276246.3.peg.738"/>
<keyword evidence="5" id="KW-0788">Thiol protease</keyword>
<dbReference type="Pfam" id="PF03412">
    <property type="entry name" value="Peptidase_C39"/>
    <property type="match status" value="1"/>
</dbReference>
<evidence type="ECO:0000256" key="8">
    <source>
        <dbReference type="ARBA" id="ARBA00022989"/>
    </source>
</evidence>
<keyword evidence="7" id="KW-0813">Transport</keyword>
<dbReference type="STRING" id="1276246.SCULI_v1c07400"/>
<evidence type="ECO:0000313" key="15">
    <source>
        <dbReference type="EMBL" id="AHI53081.1"/>
    </source>
</evidence>
<dbReference type="GO" id="GO:0008234">
    <property type="term" value="F:cysteine-type peptidase activity"/>
    <property type="evidence" value="ECO:0007669"/>
    <property type="project" value="UniProtKB-KW"/>
</dbReference>
<dbReference type="SMART" id="SM00382">
    <property type="entry name" value="AAA"/>
    <property type="match status" value="1"/>
</dbReference>
<dbReference type="InterPro" id="IPR036640">
    <property type="entry name" value="ABC1_TM_sf"/>
</dbReference>
<keyword evidence="8 11" id="KW-1133">Transmembrane helix</keyword>
<keyword evidence="16" id="KW-1185">Reference proteome</keyword>
<dbReference type="GO" id="GO:0005524">
    <property type="term" value="F:ATP binding"/>
    <property type="evidence" value="ECO:0007669"/>
    <property type="project" value="UniProtKB-KW"/>
</dbReference>